<evidence type="ECO:0000256" key="1">
    <source>
        <dbReference type="SAM" id="MobiDB-lite"/>
    </source>
</evidence>
<dbReference type="PANTHER" id="PTHR35317">
    <property type="entry name" value="OS04G0629600 PROTEIN"/>
    <property type="match status" value="1"/>
</dbReference>
<dbReference type="Pfam" id="PF14223">
    <property type="entry name" value="Retrotran_gag_2"/>
    <property type="match status" value="1"/>
</dbReference>
<accession>A0A0J7JZW3</accession>
<evidence type="ECO:0000313" key="3">
    <source>
        <dbReference type="Proteomes" id="UP000036403"/>
    </source>
</evidence>
<dbReference type="OrthoDB" id="8063677at2759"/>
<dbReference type="Proteomes" id="UP000036403">
    <property type="component" value="Unassembled WGS sequence"/>
</dbReference>
<keyword evidence="3" id="KW-1185">Reference proteome</keyword>
<reference evidence="2 3" key="1">
    <citation type="submission" date="2015-04" db="EMBL/GenBank/DDBJ databases">
        <title>Lasius niger genome sequencing.</title>
        <authorList>
            <person name="Konorov E.A."/>
            <person name="Nikitin M.A."/>
            <person name="Kirill M.V."/>
            <person name="Chang P."/>
        </authorList>
    </citation>
    <scope>NUCLEOTIDE SEQUENCE [LARGE SCALE GENOMIC DNA]</scope>
    <source>
        <tissue evidence="2">Whole</tissue>
    </source>
</reference>
<feature type="region of interest" description="Disordered" evidence="1">
    <location>
        <begin position="1"/>
        <end position="25"/>
    </location>
</feature>
<organism evidence="2 3">
    <name type="scientific">Lasius niger</name>
    <name type="common">Black garden ant</name>
    <dbReference type="NCBI Taxonomy" id="67767"/>
    <lineage>
        <taxon>Eukaryota</taxon>
        <taxon>Metazoa</taxon>
        <taxon>Ecdysozoa</taxon>
        <taxon>Arthropoda</taxon>
        <taxon>Hexapoda</taxon>
        <taxon>Insecta</taxon>
        <taxon>Pterygota</taxon>
        <taxon>Neoptera</taxon>
        <taxon>Endopterygota</taxon>
        <taxon>Hymenoptera</taxon>
        <taxon>Apocrita</taxon>
        <taxon>Aculeata</taxon>
        <taxon>Formicoidea</taxon>
        <taxon>Formicidae</taxon>
        <taxon>Formicinae</taxon>
        <taxon>Lasius</taxon>
        <taxon>Lasius</taxon>
    </lineage>
</organism>
<dbReference type="EMBL" id="LBMM01018630">
    <property type="protein sequence ID" value="KMQ83733.1"/>
    <property type="molecule type" value="Genomic_DNA"/>
</dbReference>
<dbReference type="STRING" id="67767.A0A0J7JZW3"/>
<evidence type="ECO:0000313" key="2">
    <source>
        <dbReference type="EMBL" id="KMQ83733.1"/>
    </source>
</evidence>
<sequence length="147" mass="16650">MRAVSNDILNHVEGTEEMPNDEARKKSWKKRDAKAMYILSSSMELGLEYLLTCETSAEMWRKLSFFHEQCSESNKLLLTKFHDYKMVGSDSVAQHIAKVENMARQLSDLGENLSVVTIMAKILGSLPSKFSAFVTAWDSVDPDKNNL</sequence>
<comment type="caution">
    <text evidence="2">The sequence shown here is derived from an EMBL/GenBank/DDBJ whole genome shotgun (WGS) entry which is preliminary data.</text>
</comment>
<gene>
    <name evidence="2" type="ORF">RF55_19233</name>
</gene>
<dbReference type="AlphaFoldDB" id="A0A0J7JZW3"/>
<name>A0A0J7JZW3_LASNI</name>
<dbReference type="PaxDb" id="67767-A0A0J7JZW3"/>
<dbReference type="PANTHER" id="PTHR35317:SF29">
    <property type="entry name" value="CCHC-TYPE DOMAIN-CONTAINING PROTEIN"/>
    <property type="match status" value="1"/>
</dbReference>
<protein>
    <submittedName>
        <fullName evidence="2">Copia</fullName>
    </submittedName>
</protein>
<proteinExistence type="predicted"/>